<dbReference type="Proteomes" id="UP000663854">
    <property type="component" value="Unassembled WGS sequence"/>
</dbReference>
<evidence type="ECO:0000313" key="3">
    <source>
        <dbReference type="Proteomes" id="UP000663854"/>
    </source>
</evidence>
<proteinExistence type="predicted"/>
<comment type="caution">
    <text evidence="1">The sequence shown here is derived from an EMBL/GenBank/DDBJ whole genome shotgun (WGS) entry which is preliminary data.</text>
</comment>
<sequence length="266" mass="31806">MIDQFNSSFYFERRWFFSHQHYVEENMGGVIFYSIQPYGRKHYKLYKLSNKDRCSHRQEALHDLVRHVYMEDEESIVFHRVQFLKATELTLWCGCNYSTAVIFHHIICLTQLTNLTINWGVFCFDQLLELLSITLNIQTLKLYSIRLYQPNPISIQQTEFFRLVYNGNKITSLTISHICSLDKYELLVTLCPRLQYMILNISINDLESIIKLLLMKTNANIRHLFSLCLLNATTKMYQILKIMIDSEKFLDNYSIKLAHQKLYLWW</sequence>
<reference evidence="1" key="1">
    <citation type="submission" date="2021-02" db="EMBL/GenBank/DDBJ databases">
        <authorList>
            <person name="Nowell W R."/>
        </authorList>
    </citation>
    <scope>NUCLEOTIDE SEQUENCE</scope>
</reference>
<dbReference type="EMBL" id="CAJNOH010001429">
    <property type="protein sequence ID" value="CAF1216423.1"/>
    <property type="molecule type" value="Genomic_DNA"/>
</dbReference>
<protein>
    <submittedName>
        <fullName evidence="1">Uncharacterized protein</fullName>
    </submittedName>
</protein>
<gene>
    <name evidence="2" type="ORF">JXQ802_LOCUS40070</name>
    <name evidence="1" type="ORF">PYM288_LOCUS25648</name>
</gene>
<evidence type="ECO:0000313" key="1">
    <source>
        <dbReference type="EMBL" id="CAF1216423.1"/>
    </source>
</evidence>
<accession>A0A814XJ15</accession>
<dbReference type="AlphaFoldDB" id="A0A814XJ15"/>
<keyword evidence="4" id="KW-1185">Reference proteome</keyword>
<name>A0A814XJ15_9BILA</name>
<dbReference type="EMBL" id="CAJNOL010002382">
    <property type="protein sequence ID" value="CAF1494822.1"/>
    <property type="molecule type" value="Genomic_DNA"/>
</dbReference>
<organism evidence="1 3">
    <name type="scientific">Rotaria sordida</name>
    <dbReference type="NCBI Taxonomy" id="392033"/>
    <lineage>
        <taxon>Eukaryota</taxon>
        <taxon>Metazoa</taxon>
        <taxon>Spiralia</taxon>
        <taxon>Gnathifera</taxon>
        <taxon>Rotifera</taxon>
        <taxon>Eurotatoria</taxon>
        <taxon>Bdelloidea</taxon>
        <taxon>Philodinida</taxon>
        <taxon>Philodinidae</taxon>
        <taxon>Rotaria</taxon>
    </lineage>
</organism>
<dbReference type="Proteomes" id="UP000663870">
    <property type="component" value="Unassembled WGS sequence"/>
</dbReference>
<evidence type="ECO:0000313" key="2">
    <source>
        <dbReference type="EMBL" id="CAF1494822.1"/>
    </source>
</evidence>
<evidence type="ECO:0000313" key="4">
    <source>
        <dbReference type="Proteomes" id="UP000663870"/>
    </source>
</evidence>